<evidence type="ECO:0000256" key="14">
    <source>
        <dbReference type="ARBA" id="ARBA00048996"/>
    </source>
</evidence>
<proteinExistence type="inferred from homology"/>
<dbReference type="NCBIfam" id="NF003645">
    <property type="entry name" value="PRK05286.1-2"/>
    <property type="match status" value="1"/>
</dbReference>
<protein>
    <recommendedName>
        <fullName evidence="15">Dihydroorotate dehydrogenase (quinone)</fullName>
        <ecNumber evidence="15">1.3.5.2</ecNumber>
    </recommendedName>
    <alternativeName>
        <fullName evidence="15">DHOdehase</fullName>
        <shortName evidence="15">DHOD</shortName>
        <shortName evidence="15">DHODase</shortName>
    </alternativeName>
    <alternativeName>
        <fullName evidence="15">Dihydroorotate oxidase</fullName>
    </alternativeName>
</protein>
<comment type="function">
    <text evidence="1 15">Catalyzes the conversion of dihydroorotate to orotate with quinone as electron acceptor.</text>
</comment>
<evidence type="ECO:0000256" key="10">
    <source>
        <dbReference type="ARBA" id="ARBA00022975"/>
    </source>
</evidence>
<feature type="binding site" evidence="15">
    <location>
        <begin position="115"/>
        <end position="119"/>
    </location>
    <ligand>
        <name>substrate</name>
    </ligand>
</feature>
<keyword evidence="10 15" id="KW-0665">Pyrimidine biosynthesis</keyword>
<feature type="binding site" evidence="15">
    <location>
        <position position="90"/>
    </location>
    <ligand>
        <name>FMN</name>
        <dbReference type="ChEBI" id="CHEBI:58210"/>
    </ligand>
</feature>
<evidence type="ECO:0000256" key="2">
    <source>
        <dbReference type="ARBA" id="ARBA00003616"/>
    </source>
</evidence>
<feature type="binding site" evidence="15">
    <location>
        <position position="177"/>
    </location>
    <ligand>
        <name>FMN</name>
        <dbReference type="ChEBI" id="CHEBI:58210"/>
    </ligand>
</feature>
<comment type="subunit">
    <text evidence="15">Monomer.</text>
</comment>
<dbReference type="GO" id="GO:0004589">
    <property type="term" value="F:dihydroorotate dehydrogenase (NAD+) activity"/>
    <property type="evidence" value="ECO:0007669"/>
    <property type="project" value="UniProtKB-EC"/>
</dbReference>
<evidence type="ECO:0000256" key="6">
    <source>
        <dbReference type="ARBA" id="ARBA00005359"/>
    </source>
</evidence>
<accession>A0A8D5UIM0</accession>
<evidence type="ECO:0000259" key="16">
    <source>
        <dbReference type="Pfam" id="PF01180"/>
    </source>
</evidence>
<feature type="domain" description="Dihydroorotate dehydrogenase catalytic" evidence="16">
    <location>
        <begin position="49"/>
        <end position="344"/>
    </location>
</feature>
<feature type="active site" description="Nucleophile" evidence="15">
    <location>
        <position position="180"/>
    </location>
</feature>
<evidence type="ECO:0000313" key="18">
    <source>
        <dbReference type="Proteomes" id="UP000677436"/>
    </source>
</evidence>
<comment type="subunit">
    <text evidence="7">Heterotetramer of 2 PyrK and 2 PyrD type B subunits.</text>
</comment>
<evidence type="ECO:0000313" key="17">
    <source>
        <dbReference type="EMBL" id="BCU83136.1"/>
    </source>
</evidence>
<feature type="binding site" evidence="15">
    <location>
        <begin position="251"/>
        <end position="252"/>
    </location>
    <ligand>
        <name>substrate</name>
    </ligand>
</feature>
<comment type="pathway">
    <text evidence="4">Pyrimidine metabolism; UMP biosynthesis via de novo pathway; orotate from (S)-dihydroorotate (NAD(+) route): step 1/1.</text>
</comment>
<feature type="binding site" evidence="15">
    <location>
        <position position="144"/>
    </location>
    <ligand>
        <name>FMN</name>
        <dbReference type="ChEBI" id="CHEBI:58210"/>
    </ligand>
</feature>
<name>A0A8D5UIM0_9BACL</name>
<evidence type="ECO:0000256" key="3">
    <source>
        <dbReference type="ARBA" id="ARBA00004370"/>
    </source>
</evidence>
<comment type="similarity">
    <text evidence="6 15">Belongs to the dihydroorotate dehydrogenase family. Type 2 subfamily.</text>
</comment>
<dbReference type="Proteomes" id="UP000677436">
    <property type="component" value="Chromosome"/>
</dbReference>
<reference evidence="17" key="2">
    <citation type="journal article" date="2021" name="Microbiol. Resour. Announc.">
        <title>Complete Genome Sequence of Polycladomyces abyssicola JIR-001T, Isolated from Hemipelagic Sediment in Deep Seawater.</title>
        <authorList>
            <person name="Tsubouchi T."/>
            <person name="Kaneko Y."/>
        </authorList>
    </citation>
    <scope>NUCLEOTIDE SEQUENCE</scope>
    <source>
        <strain evidence="17">JIR-001</strain>
    </source>
</reference>
<evidence type="ECO:0000256" key="4">
    <source>
        <dbReference type="ARBA" id="ARBA00004715"/>
    </source>
</evidence>
<feature type="binding site" evidence="15">
    <location>
        <position position="272"/>
    </location>
    <ligand>
        <name>FMN</name>
        <dbReference type="ChEBI" id="CHEBI:58210"/>
    </ligand>
</feature>
<dbReference type="GO" id="GO:0005737">
    <property type="term" value="C:cytoplasm"/>
    <property type="evidence" value="ECO:0007669"/>
    <property type="project" value="InterPro"/>
</dbReference>
<dbReference type="InterPro" id="IPR005720">
    <property type="entry name" value="Dihydroorotate_DH_cat"/>
</dbReference>
<dbReference type="SUPFAM" id="SSF51395">
    <property type="entry name" value="FMN-linked oxidoreductases"/>
    <property type="match status" value="1"/>
</dbReference>
<dbReference type="RefSeq" id="WP_212773392.1">
    <property type="nucleotide sequence ID" value="NZ_AP024601.1"/>
</dbReference>
<feature type="binding site" evidence="15">
    <location>
        <begin position="322"/>
        <end position="323"/>
    </location>
    <ligand>
        <name>FMN</name>
        <dbReference type="ChEBI" id="CHEBI:58210"/>
    </ligand>
</feature>
<dbReference type="PANTHER" id="PTHR48109">
    <property type="entry name" value="DIHYDROOROTATE DEHYDROGENASE (QUINONE), MITOCHONDRIAL-RELATED"/>
    <property type="match status" value="1"/>
</dbReference>
<keyword evidence="18" id="KW-1185">Reference proteome</keyword>
<dbReference type="Gene3D" id="3.20.20.70">
    <property type="entry name" value="Aldolase class I"/>
    <property type="match status" value="1"/>
</dbReference>
<feature type="binding site" evidence="15">
    <location>
        <position position="301"/>
    </location>
    <ligand>
        <name>FMN</name>
        <dbReference type="ChEBI" id="CHEBI:58210"/>
    </ligand>
</feature>
<evidence type="ECO:0000256" key="15">
    <source>
        <dbReference type="HAMAP-Rule" id="MF_00225"/>
    </source>
</evidence>
<evidence type="ECO:0000256" key="5">
    <source>
        <dbReference type="ARBA" id="ARBA00005161"/>
    </source>
</evidence>
<reference evidence="17" key="1">
    <citation type="journal article" date="2013" name="Int. J. Syst. Evol. Microbiol.">
        <title>Polycladomyces abyssicola gen. nov., sp. nov., a thermophilic filamentous bacterium isolated from hemipelagic sediment.</title>
        <authorList>
            <person name="Tsubouchi T."/>
            <person name="Shimane Y."/>
            <person name="Mori K."/>
            <person name="Usui K."/>
            <person name="Hiraki T."/>
            <person name="Tame A."/>
            <person name="Uematsu K."/>
            <person name="Maruyama T."/>
            <person name="Hatada Y."/>
        </authorList>
    </citation>
    <scope>NUCLEOTIDE SEQUENCE</scope>
    <source>
        <strain evidence="17">JIR-001</strain>
    </source>
</reference>
<feature type="binding site" evidence="15">
    <location>
        <position position="250"/>
    </location>
    <ligand>
        <name>FMN</name>
        <dbReference type="ChEBI" id="CHEBI:58210"/>
    </ligand>
</feature>
<dbReference type="EC" id="1.3.5.2" evidence="15"/>
<evidence type="ECO:0000256" key="12">
    <source>
        <dbReference type="ARBA" id="ARBA00023136"/>
    </source>
</evidence>
<keyword evidence="11 15" id="KW-0560">Oxidoreductase</keyword>
<dbReference type="EMBL" id="AP024601">
    <property type="protein sequence ID" value="BCU83136.1"/>
    <property type="molecule type" value="Genomic_DNA"/>
</dbReference>
<evidence type="ECO:0000256" key="7">
    <source>
        <dbReference type="ARBA" id="ARBA00011669"/>
    </source>
</evidence>
<gene>
    <name evidence="15 17" type="primary">pyrD</name>
    <name evidence="17" type="ORF">JIR001_29190</name>
</gene>
<keyword evidence="12 15" id="KW-0472">Membrane</keyword>
<keyword evidence="9 15" id="KW-0288">FMN</keyword>
<dbReference type="GO" id="GO:0044205">
    <property type="term" value="P:'de novo' UMP biosynthetic process"/>
    <property type="evidence" value="ECO:0007669"/>
    <property type="project" value="UniProtKB-UniRule"/>
</dbReference>
<keyword evidence="15" id="KW-1003">Cell membrane</keyword>
<dbReference type="PROSITE" id="PS00911">
    <property type="entry name" value="DHODEHASE_1"/>
    <property type="match status" value="1"/>
</dbReference>
<comment type="catalytic activity">
    <reaction evidence="13 15">
        <text>(S)-dihydroorotate + a quinone = orotate + a quinol</text>
        <dbReference type="Rhea" id="RHEA:30187"/>
        <dbReference type="ChEBI" id="CHEBI:24646"/>
        <dbReference type="ChEBI" id="CHEBI:30839"/>
        <dbReference type="ChEBI" id="CHEBI:30864"/>
        <dbReference type="ChEBI" id="CHEBI:132124"/>
        <dbReference type="EC" id="1.3.5.2"/>
    </reaction>
</comment>
<dbReference type="InterPro" id="IPR001295">
    <property type="entry name" value="Dihydroorotate_DH_CS"/>
</dbReference>
<dbReference type="NCBIfam" id="TIGR01036">
    <property type="entry name" value="pyrD_sub2"/>
    <property type="match status" value="1"/>
</dbReference>
<evidence type="ECO:0000256" key="13">
    <source>
        <dbReference type="ARBA" id="ARBA00048639"/>
    </source>
</evidence>
<comment type="cofactor">
    <cofactor evidence="15">
        <name>FMN</name>
        <dbReference type="ChEBI" id="CHEBI:58210"/>
    </cofactor>
    <text evidence="15">Binds 1 FMN per subunit.</text>
</comment>
<comment type="subcellular location">
    <subcellularLocation>
        <location evidence="15">Cell membrane</location>
        <topology evidence="15">Peripheral membrane protein</topology>
    </subcellularLocation>
    <subcellularLocation>
        <location evidence="3">Membrane</location>
    </subcellularLocation>
</comment>
<dbReference type="CDD" id="cd04738">
    <property type="entry name" value="DHOD_2_like"/>
    <property type="match status" value="1"/>
</dbReference>
<feature type="binding site" evidence="15">
    <location>
        <position position="177"/>
    </location>
    <ligand>
        <name>substrate</name>
    </ligand>
</feature>
<dbReference type="HAMAP" id="MF_00225">
    <property type="entry name" value="DHO_dh_type2"/>
    <property type="match status" value="1"/>
</dbReference>
<dbReference type="InterPro" id="IPR005719">
    <property type="entry name" value="Dihydroorotate_DH_2"/>
</dbReference>
<dbReference type="GO" id="GO:0006207">
    <property type="term" value="P:'de novo' pyrimidine nucleobase biosynthetic process"/>
    <property type="evidence" value="ECO:0007669"/>
    <property type="project" value="UniProtKB-UniRule"/>
</dbReference>
<evidence type="ECO:0000256" key="1">
    <source>
        <dbReference type="ARBA" id="ARBA00003125"/>
    </source>
</evidence>
<dbReference type="GO" id="GO:0005886">
    <property type="term" value="C:plasma membrane"/>
    <property type="evidence" value="ECO:0007669"/>
    <property type="project" value="UniProtKB-SubCell"/>
</dbReference>
<dbReference type="UniPathway" id="UPA00070">
    <property type="reaction ID" value="UER00945"/>
</dbReference>
<evidence type="ECO:0000256" key="9">
    <source>
        <dbReference type="ARBA" id="ARBA00022643"/>
    </source>
</evidence>
<organism evidence="17 18">
    <name type="scientific">Polycladomyces abyssicola</name>
    <dbReference type="NCBI Taxonomy" id="1125966"/>
    <lineage>
        <taxon>Bacteria</taxon>
        <taxon>Bacillati</taxon>
        <taxon>Bacillota</taxon>
        <taxon>Bacilli</taxon>
        <taxon>Bacillales</taxon>
        <taxon>Thermoactinomycetaceae</taxon>
        <taxon>Polycladomyces</taxon>
    </lineage>
</organism>
<dbReference type="Pfam" id="PF01180">
    <property type="entry name" value="DHO_dh"/>
    <property type="match status" value="1"/>
</dbReference>
<feature type="binding site" evidence="15">
    <location>
        <begin position="66"/>
        <end position="70"/>
    </location>
    <ligand>
        <name>FMN</name>
        <dbReference type="ChEBI" id="CHEBI:58210"/>
    </ligand>
</feature>
<dbReference type="PANTHER" id="PTHR48109:SF4">
    <property type="entry name" value="DIHYDROOROTATE DEHYDROGENASE (QUINONE), MITOCHONDRIAL"/>
    <property type="match status" value="1"/>
</dbReference>
<dbReference type="GO" id="GO:0106430">
    <property type="term" value="F:dihydroorotate dehydrogenase (quinone) activity"/>
    <property type="evidence" value="ECO:0007669"/>
    <property type="project" value="UniProtKB-EC"/>
</dbReference>
<evidence type="ECO:0000256" key="8">
    <source>
        <dbReference type="ARBA" id="ARBA00022630"/>
    </source>
</evidence>
<feature type="binding site" evidence="15">
    <location>
        <position position="182"/>
    </location>
    <ligand>
        <name>substrate</name>
    </ligand>
</feature>
<feature type="binding site" evidence="15">
    <location>
        <position position="222"/>
    </location>
    <ligand>
        <name>FMN</name>
        <dbReference type="ChEBI" id="CHEBI:58210"/>
    </ligand>
</feature>
<dbReference type="InterPro" id="IPR050074">
    <property type="entry name" value="DHO_dehydrogenase"/>
</dbReference>
<comment type="catalytic activity">
    <reaction evidence="14">
        <text>(S)-dihydroorotate + NAD(+) = orotate + NADH + H(+)</text>
        <dbReference type="Rhea" id="RHEA:13513"/>
        <dbReference type="ChEBI" id="CHEBI:15378"/>
        <dbReference type="ChEBI" id="CHEBI:30839"/>
        <dbReference type="ChEBI" id="CHEBI:30864"/>
        <dbReference type="ChEBI" id="CHEBI:57540"/>
        <dbReference type="ChEBI" id="CHEBI:57945"/>
        <dbReference type="EC" id="1.3.1.14"/>
    </reaction>
</comment>
<dbReference type="InterPro" id="IPR013785">
    <property type="entry name" value="Aldolase_TIM"/>
</dbReference>
<dbReference type="AlphaFoldDB" id="A0A8D5UIM0"/>
<dbReference type="KEGG" id="pabs:JIR001_29190"/>
<sequence>MYAIWRKWLFRLDPETAHEWTIRSLQAMQSVPAFLAAVERRMCVMDDRLAVRCWNRIFPNPVGLAAGFDKHAGVYPALAAFGFGSIEVGTLTPRPQPGNPKPRLFRLPEDEAIINRMGFNNSGIEHAARSFVSLPRPAIPIGINLGKNKEIPNEKAANDYRIGLRTLYRYGDYFVINISSPNTQGLRDLQQVNALDRLLAEVMAEKRQLQKETGEERPILLKVAPDMPLEMLSDMVRIGLQHRINGFIATNTTLTREGLKNAHAGETGGLSGKPLRRKSTEFIRHIYRETEGSVPIIGVGGIFTGEDAYEKIRAGARLVQVYTGMIYRGPGIAREINQTLIRVLERDGLNSIEAAVGADV</sequence>
<feature type="binding site" evidence="15">
    <location>
        <position position="70"/>
    </location>
    <ligand>
        <name>substrate</name>
    </ligand>
</feature>
<comment type="pathway">
    <text evidence="5 15">Pyrimidine metabolism; UMP biosynthesis via de novo pathway; orotate from (S)-dihydroorotate (quinone route): step 1/1.</text>
</comment>
<dbReference type="NCBIfam" id="NF003652">
    <property type="entry name" value="PRK05286.2-5"/>
    <property type="match status" value="1"/>
</dbReference>
<comment type="function">
    <text evidence="2">Catalyzes the conversion of dihydroorotate to orotate with NAD(+) as electron acceptor.</text>
</comment>
<dbReference type="PROSITE" id="PS00912">
    <property type="entry name" value="DHODEHASE_2"/>
    <property type="match status" value="1"/>
</dbReference>
<keyword evidence="8 15" id="KW-0285">Flavoprotein</keyword>
<evidence type="ECO:0000256" key="11">
    <source>
        <dbReference type="ARBA" id="ARBA00023002"/>
    </source>
</evidence>